<keyword evidence="1" id="KW-0238">DNA-binding</keyword>
<dbReference type="SUPFAM" id="SSF46785">
    <property type="entry name" value="Winged helix' DNA-binding domain"/>
    <property type="match status" value="1"/>
</dbReference>
<dbReference type="RefSeq" id="WP_183618725.1">
    <property type="nucleotide sequence ID" value="NZ_JACIDY010000012.1"/>
</dbReference>
<dbReference type="EMBL" id="JACIDY010000012">
    <property type="protein sequence ID" value="MBB3941622.1"/>
    <property type="molecule type" value="Genomic_DNA"/>
</dbReference>
<keyword evidence="2" id="KW-1185">Reference proteome</keyword>
<gene>
    <name evidence="1" type="ORF">GGR39_003303</name>
</gene>
<sequence length="282" mass="31458">MGTYTLGAALSGALASALPRSCAPRQRKQKSGAPHPTGARVLRDSVEAGTFEEIFFVPPAKGETDRMLRAARRGLDAGRQLRREARQGSRVLNAVERRLITLTSASVRVFEEILTLARLNRGKVYPSYDHLADATGLGRATVARAIAILEAIGFLIRQRRFKRIEAEGAGPRYEQTSNAYRPMLPKSVQPYLPRWMRPAPLPDDETQRLVEHDETMTQMHAQLTCREWAEATVGGALGKVLARLGSALDRQERESQIDTEPLPISFGMKDMMSWPHRPTRFT</sequence>
<organism evidence="1 2">
    <name type="scientific">Novosphingobium fluoreni</name>
    <dbReference type="NCBI Taxonomy" id="1391222"/>
    <lineage>
        <taxon>Bacteria</taxon>
        <taxon>Pseudomonadati</taxon>
        <taxon>Pseudomonadota</taxon>
        <taxon>Alphaproteobacteria</taxon>
        <taxon>Sphingomonadales</taxon>
        <taxon>Sphingomonadaceae</taxon>
        <taxon>Novosphingobium</taxon>
    </lineage>
</organism>
<dbReference type="Pfam" id="PF13730">
    <property type="entry name" value="HTH_36"/>
    <property type="match status" value="1"/>
</dbReference>
<evidence type="ECO:0000313" key="1">
    <source>
        <dbReference type="EMBL" id="MBB3941622.1"/>
    </source>
</evidence>
<proteinExistence type="predicted"/>
<protein>
    <submittedName>
        <fullName evidence="1">DNA-binding transcriptional regulator YhcF (GntR family)</fullName>
    </submittedName>
</protein>
<dbReference type="AlphaFoldDB" id="A0A7W6CAX8"/>
<accession>A0A7W6CAX8</accession>
<comment type="caution">
    <text evidence="1">The sequence shown here is derived from an EMBL/GenBank/DDBJ whole genome shotgun (WGS) entry which is preliminary data.</text>
</comment>
<evidence type="ECO:0000313" key="2">
    <source>
        <dbReference type="Proteomes" id="UP000561459"/>
    </source>
</evidence>
<dbReference type="GO" id="GO:0003677">
    <property type="term" value="F:DNA binding"/>
    <property type="evidence" value="ECO:0007669"/>
    <property type="project" value="UniProtKB-KW"/>
</dbReference>
<reference evidence="1 2" key="1">
    <citation type="submission" date="2020-08" db="EMBL/GenBank/DDBJ databases">
        <title>Genomic Encyclopedia of Type Strains, Phase IV (KMG-IV): sequencing the most valuable type-strain genomes for metagenomic binning, comparative biology and taxonomic classification.</title>
        <authorList>
            <person name="Goeker M."/>
        </authorList>
    </citation>
    <scope>NUCLEOTIDE SEQUENCE [LARGE SCALE GENOMIC DNA]</scope>
    <source>
        <strain evidence="1 2">DSM 27568</strain>
    </source>
</reference>
<name>A0A7W6CAX8_9SPHN</name>
<dbReference type="Proteomes" id="UP000561459">
    <property type="component" value="Unassembled WGS sequence"/>
</dbReference>
<dbReference type="InterPro" id="IPR036390">
    <property type="entry name" value="WH_DNA-bd_sf"/>
</dbReference>